<protein>
    <submittedName>
        <fullName evidence="2">Transposase DDE domain</fullName>
    </submittedName>
</protein>
<dbReference type="GO" id="GO:0003677">
    <property type="term" value="F:DNA binding"/>
    <property type="evidence" value="ECO:0007669"/>
    <property type="project" value="InterPro"/>
</dbReference>
<dbReference type="EMBL" id="UGVN01000003">
    <property type="protein sequence ID" value="SUE95556.1"/>
    <property type="molecule type" value="Genomic_DNA"/>
</dbReference>
<evidence type="ECO:0000313" key="3">
    <source>
        <dbReference type="Proteomes" id="UP000254919"/>
    </source>
</evidence>
<accession>A0A379PNE9</accession>
<dbReference type="AlphaFoldDB" id="A0A379PNE9"/>
<proteinExistence type="predicted"/>
<evidence type="ECO:0000313" key="2">
    <source>
        <dbReference type="EMBL" id="SUE95556.1"/>
    </source>
</evidence>
<feature type="domain" description="Transposase IS4-like" evidence="1">
    <location>
        <begin position="18"/>
        <end position="160"/>
    </location>
</feature>
<dbReference type="Proteomes" id="UP000254919">
    <property type="component" value="Unassembled WGS sequence"/>
</dbReference>
<dbReference type="GO" id="GO:0006313">
    <property type="term" value="P:DNA transposition"/>
    <property type="evidence" value="ECO:0007669"/>
    <property type="project" value="InterPro"/>
</dbReference>
<organism evidence="2 3">
    <name type="scientific">Roseomonas mucosa</name>
    <dbReference type="NCBI Taxonomy" id="207340"/>
    <lineage>
        <taxon>Bacteria</taxon>
        <taxon>Pseudomonadati</taxon>
        <taxon>Pseudomonadota</taxon>
        <taxon>Alphaproteobacteria</taxon>
        <taxon>Acetobacterales</taxon>
        <taxon>Roseomonadaceae</taxon>
        <taxon>Roseomonas</taxon>
    </lineage>
</organism>
<dbReference type="RefSeq" id="WP_019463192.1">
    <property type="nucleotide sequence ID" value="NZ_JAVVDM010000076.1"/>
</dbReference>
<dbReference type="Pfam" id="PF01609">
    <property type="entry name" value="DDE_Tnp_1"/>
    <property type="match status" value="1"/>
</dbReference>
<dbReference type="GO" id="GO:0004803">
    <property type="term" value="F:transposase activity"/>
    <property type="evidence" value="ECO:0007669"/>
    <property type="project" value="InterPro"/>
</dbReference>
<evidence type="ECO:0000259" key="1">
    <source>
        <dbReference type="Pfam" id="PF01609"/>
    </source>
</evidence>
<name>A0A379PNE9_9PROT</name>
<reference evidence="2 3" key="1">
    <citation type="submission" date="2018-06" db="EMBL/GenBank/DDBJ databases">
        <authorList>
            <consortium name="Pathogen Informatics"/>
            <person name="Doyle S."/>
        </authorList>
    </citation>
    <scope>NUCLEOTIDE SEQUENCE [LARGE SCALE GENOMIC DNA]</scope>
    <source>
        <strain evidence="2 3">NCTC13291</strain>
    </source>
</reference>
<sequence length="162" mass="18053">MVILGRARAAGLIDASPLAAVDATGLETRHVSEHFGKRRGEGKGLGHRQRAWPKLTAVLHIHSHLIVGAVTGIGPSQDSPDFAPAMRQAASIMTFGTVLADAGYDAEHNHRLCREELGISRSVIALNRRNTGRRWPKTPHRRALRQRFPRVLYHQRWHIEMA</sequence>
<dbReference type="InterPro" id="IPR002559">
    <property type="entry name" value="Transposase_11"/>
</dbReference>
<gene>
    <name evidence="2" type="ORF">NCTC13291_04444</name>
</gene>